<dbReference type="InterPro" id="IPR035892">
    <property type="entry name" value="C2_domain_sf"/>
</dbReference>
<evidence type="ECO:0000259" key="2">
    <source>
        <dbReference type="PROSITE" id="PS50004"/>
    </source>
</evidence>
<dbReference type="SUPFAM" id="SSF49562">
    <property type="entry name" value="C2 domain (Calcium/lipid-binding domain, CaLB)"/>
    <property type="match status" value="1"/>
</dbReference>
<evidence type="ECO:0000256" key="1">
    <source>
        <dbReference type="SAM" id="MobiDB-lite"/>
    </source>
</evidence>
<feature type="compositionally biased region" description="Acidic residues" evidence="1">
    <location>
        <begin position="8"/>
        <end position="27"/>
    </location>
</feature>
<name>A0A7S4IT96_9EUKA</name>
<dbReference type="AlphaFoldDB" id="A0A7S4IT96"/>
<feature type="compositionally biased region" description="Basic and acidic residues" evidence="1">
    <location>
        <begin position="99"/>
        <end position="200"/>
    </location>
</feature>
<feature type="domain" description="C2" evidence="2">
    <location>
        <begin position="216"/>
        <end position="347"/>
    </location>
</feature>
<evidence type="ECO:0000313" key="3">
    <source>
        <dbReference type="EMBL" id="CAE2239134.1"/>
    </source>
</evidence>
<dbReference type="Gene3D" id="2.60.40.150">
    <property type="entry name" value="C2 domain"/>
    <property type="match status" value="1"/>
</dbReference>
<feature type="region of interest" description="Disordered" evidence="1">
    <location>
        <begin position="1"/>
        <end position="200"/>
    </location>
</feature>
<dbReference type="EMBL" id="HBKP01024104">
    <property type="protein sequence ID" value="CAE2239134.1"/>
    <property type="molecule type" value="Transcribed_RNA"/>
</dbReference>
<feature type="compositionally biased region" description="Acidic residues" evidence="1">
    <location>
        <begin position="58"/>
        <end position="68"/>
    </location>
</feature>
<accession>A0A7S4IT96</accession>
<proteinExistence type="predicted"/>
<sequence length="372" mass="42128">MPSSESINDSEDFDSDNEVYDEDEDSDETKFVKSNSNLLNRLLEDDDELQEDSNNCDSDFDTAEENSNSEEQTNHSGEGNDMITDRSGISLEKSSGISLEKENEENTKGISLDKEPQPESRICLDKSESEEKTSSISLEKKEESEGTKSSNEKDETKEEETKKEEPESAEPAKKNPRLTDVKSDTPRLEHRTSSLREKLRKDNANKKDFVKINLETLSAIAVADIKRSSMSSTAIVDVEIAKAKGLHPVKSGPPSPMCLLAIRKDTNKDHEKKIELKKAHEQTSVLPKNSCPAWNEKKEIKLDQVKGESQRYLVLEIRDKGPKGEFLGFIELNLNNIADLVQREEWFTLQKRKKKDKVSGEILLRTRIRPEV</sequence>
<organism evidence="3">
    <name type="scientific">Vannella robusta</name>
    <dbReference type="NCBI Taxonomy" id="1487602"/>
    <lineage>
        <taxon>Eukaryota</taxon>
        <taxon>Amoebozoa</taxon>
        <taxon>Discosea</taxon>
        <taxon>Flabellinia</taxon>
        <taxon>Vannellidae</taxon>
        <taxon>Vannella</taxon>
    </lineage>
</organism>
<protein>
    <recommendedName>
        <fullName evidence="2">C2 domain-containing protein</fullName>
    </recommendedName>
</protein>
<dbReference type="InterPro" id="IPR000008">
    <property type="entry name" value="C2_dom"/>
</dbReference>
<reference evidence="3" key="1">
    <citation type="submission" date="2021-01" db="EMBL/GenBank/DDBJ databases">
        <authorList>
            <person name="Corre E."/>
            <person name="Pelletier E."/>
            <person name="Niang G."/>
            <person name="Scheremetjew M."/>
            <person name="Finn R."/>
            <person name="Kale V."/>
            <person name="Holt S."/>
            <person name="Cochrane G."/>
            <person name="Meng A."/>
            <person name="Brown T."/>
            <person name="Cohen L."/>
        </authorList>
    </citation>
    <scope>NUCLEOTIDE SEQUENCE</scope>
    <source>
        <strain evidence="3">DIVA3 518/3/11/1/6</strain>
    </source>
</reference>
<gene>
    <name evidence="3" type="ORF">VSP0166_LOCUS16818</name>
</gene>
<dbReference type="Pfam" id="PF00168">
    <property type="entry name" value="C2"/>
    <property type="match status" value="1"/>
</dbReference>
<dbReference type="SMART" id="SM00239">
    <property type="entry name" value="C2"/>
    <property type="match status" value="1"/>
</dbReference>
<dbReference type="PROSITE" id="PS50004">
    <property type="entry name" value="C2"/>
    <property type="match status" value="1"/>
</dbReference>